<dbReference type="AlphaFoldDB" id="A0A9D1N3R1"/>
<feature type="transmembrane region" description="Helical" evidence="6">
    <location>
        <begin position="326"/>
        <end position="342"/>
    </location>
</feature>
<evidence type="ECO:0000313" key="7">
    <source>
        <dbReference type="EMBL" id="HIU94574.1"/>
    </source>
</evidence>
<keyword evidence="5 6" id="KW-0472">Membrane</keyword>
<feature type="transmembrane region" description="Helical" evidence="6">
    <location>
        <begin position="293"/>
        <end position="314"/>
    </location>
</feature>
<evidence type="ECO:0000256" key="6">
    <source>
        <dbReference type="SAM" id="Phobius"/>
    </source>
</evidence>
<feature type="transmembrane region" description="Helical" evidence="6">
    <location>
        <begin position="143"/>
        <end position="164"/>
    </location>
</feature>
<dbReference type="GO" id="GO:0005886">
    <property type="term" value="C:plasma membrane"/>
    <property type="evidence" value="ECO:0007669"/>
    <property type="project" value="UniProtKB-SubCell"/>
</dbReference>
<evidence type="ECO:0000313" key="8">
    <source>
        <dbReference type="Proteomes" id="UP000824128"/>
    </source>
</evidence>
<sequence>MRKEKEKYRKSADGLLVVLLTALLSFIACSLLLRLYDADLGTAYAALIRGSWGTKYTIGETLSKAAPLMLVALGFAVGARSGMFNIGGEGQMFAGALGAALVGLYLPEGTPMALAVVLIVLAGAVFGMLWAMPVAFLKTRFGVSEIVMTVMLNEVASGIVSYLVSVPMKDPMTPIHQSPIMQENFQLPELMAGTKIHLGVVIALVLVFVVWFFLDRTTVGYQLKATGLSRRAALYAGIPVTSVMVLSMMVSGGFAGIAGAFEATGVHLRLIEGVTGGCGFTAIIVAQLGKNRPIGIAVSALVFASLTVGCAAMQRAVGTPAMLSDMIEGLAVLFFIMSEYIVKRTRKAINNKAAAKRLAAAAQA</sequence>
<feature type="transmembrane region" description="Helical" evidence="6">
    <location>
        <begin position="86"/>
        <end position="106"/>
    </location>
</feature>
<keyword evidence="2" id="KW-1003">Cell membrane</keyword>
<evidence type="ECO:0000256" key="4">
    <source>
        <dbReference type="ARBA" id="ARBA00022989"/>
    </source>
</evidence>
<organism evidence="7 8">
    <name type="scientific">Candidatus Aphodomorpha intestinavium</name>
    <dbReference type="NCBI Taxonomy" id="2840672"/>
    <lineage>
        <taxon>Bacteria</taxon>
        <taxon>Bacillati</taxon>
        <taxon>Bacillota</taxon>
        <taxon>Clostridia</taxon>
        <taxon>Eubacteriales</taxon>
        <taxon>Candidatus Aphodomorpha</taxon>
    </lineage>
</organism>
<proteinExistence type="predicted"/>
<feature type="transmembrane region" description="Helical" evidence="6">
    <location>
        <begin position="234"/>
        <end position="261"/>
    </location>
</feature>
<evidence type="ECO:0000256" key="2">
    <source>
        <dbReference type="ARBA" id="ARBA00022475"/>
    </source>
</evidence>
<accession>A0A9D1N3R1</accession>
<keyword evidence="3 6" id="KW-0812">Transmembrane</keyword>
<dbReference type="PROSITE" id="PS51257">
    <property type="entry name" value="PROKAR_LIPOPROTEIN"/>
    <property type="match status" value="1"/>
</dbReference>
<dbReference type="InterPro" id="IPR001851">
    <property type="entry name" value="ABC_transp_permease"/>
</dbReference>
<feature type="transmembrane region" description="Helical" evidence="6">
    <location>
        <begin position="112"/>
        <end position="131"/>
    </location>
</feature>
<dbReference type="Pfam" id="PF02653">
    <property type="entry name" value="BPD_transp_2"/>
    <property type="match status" value="1"/>
</dbReference>
<feature type="transmembrane region" description="Helical" evidence="6">
    <location>
        <begin position="196"/>
        <end position="214"/>
    </location>
</feature>
<dbReference type="Proteomes" id="UP000824128">
    <property type="component" value="Unassembled WGS sequence"/>
</dbReference>
<evidence type="ECO:0000256" key="3">
    <source>
        <dbReference type="ARBA" id="ARBA00022692"/>
    </source>
</evidence>
<feature type="transmembrane region" description="Helical" evidence="6">
    <location>
        <begin position="267"/>
        <end position="286"/>
    </location>
</feature>
<gene>
    <name evidence="7" type="ORF">IAD24_05375</name>
</gene>
<dbReference type="PANTHER" id="PTHR47089:SF1">
    <property type="entry name" value="GUANOSINE ABC TRANSPORTER PERMEASE PROTEIN NUPP"/>
    <property type="match status" value="1"/>
</dbReference>
<protein>
    <submittedName>
        <fullName evidence="7">ABC transporter permease</fullName>
    </submittedName>
</protein>
<feature type="transmembrane region" description="Helical" evidence="6">
    <location>
        <begin position="61"/>
        <end position="79"/>
    </location>
</feature>
<name>A0A9D1N3R1_9FIRM</name>
<comment type="subcellular location">
    <subcellularLocation>
        <location evidence="1">Cell membrane</location>
        <topology evidence="1">Multi-pass membrane protein</topology>
    </subcellularLocation>
</comment>
<reference evidence="7" key="2">
    <citation type="journal article" date="2021" name="PeerJ">
        <title>Extensive microbial diversity within the chicken gut microbiome revealed by metagenomics and culture.</title>
        <authorList>
            <person name="Gilroy R."/>
            <person name="Ravi A."/>
            <person name="Getino M."/>
            <person name="Pursley I."/>
            <person name="Horton D.L."/>
            <person name="Alikhan N.F."/>
            <person name="Baker D."/>
            <person name="Gharbi K."/>
            <person name="Hall N."/>
            <person name="Watson M."/>
            <person name="Adriaenssens E.M."/>
            <person name="Foster-Nyarko E."/>
            <person name="Jarju S."/>
            <person name="Secka A."/>
            <person name="Antonio M."/>
            <person name="Oren A."/>
            <person name="Chaudhuri R.R."/>
            <person name="La Ragione R."/>
            <person name="Hildebrand F."/>
            <person name="Pallen M.J."/>
        </authorList>
    </citation>
    <scope>NUCLEOTIDE SEQUENCE</scope>
    <source>
        <strain evidence="7">ChiGjej2B2-16831</strain>
    </source>
</reference>
<dbReference type="EMBL" id="DVNZ01000167">
    <property type="protein sequence ID" value="HIU94574.1"/>
    <property type="molecule type" value="Genomic_DNA"/>
</dbReference>
<dbReference type="CDD" id="cd06580">
    <property type="entry name" value="TM_PBP1_transp_TpRbsC_like"/>
    <property type="match status" value="1"/>
</dbReference>
<comment type="caution">
    <text evidence="7">The sequence shown here is derived from an EMBL/GenBank/DDBJ whole genome shotgun (WGS) entry which is preliminary data.</text>
</comment>
<keyword evidence="4 6" id="KW-1133">Transmembrane helix</keyword>
<dbReference type="PANTHER" id="PTHR47089">
    <property type="entry name" value="ABC TRANSPORTER, PERMEASE PROTEIN"/>
    <property type="match status" value="1"/>
</dbReference>
<evidence type="ECO:0000256" key="1">
    <source>
        <dbReference type="ARBA" id="ARBA00004651"/>
    </source>
</evidence>
<dbReference type="GO" id="GO:0022857">
    <property type="term" value="F:transmembrane transporter activity"/>
    <property type="evidence" value="ECO:0007669"/>
    <property type="project" value="InterPro"/>
</dbReference>
<reference evidence="7" key="1">
    <citation type="submission" date="2020-10" db="EMBL/GenBank/DDBJ databases">
        <authorList>
            <person name="Gilroy R."/>
        </authorList>
    </citation>
    <scope>NUCLEOTIDE SEQUENCE</scope>
    <source>
        <strain evidence="7">ChiGjej2B2-16831</strain>
    </source>
</reference>
<evidence type="ECO:0000256" key="5">
    <source>
        <dbReference type="ARBA" id="ARBA00023136"/>
    </source>
</evidence>